<dbReference type="Proteomes" id="UP000249057">
    <property type="component" value="Unassembled WGS sequence"/>
</dbReference>
<proteinExistence type="predicted"/>
<evidence type="ECO:0000313" key="2">
    <source>
        <dbReference type="Proteomes" id="UP000249057"/>
    </source>
</evidence>
<name>A0ACD1GEJ7_9EURO</name>
<evidence type="ECO:0000313" key="1">
    <source>
        <dbReference type="EMBL" id="RAH47539.1"/>
    </source>
</evidence>
<keyword evidence="2" id="KW-1185">Reference proteome</keyword>
<dbReference type="EMBL" id="KZ825329">
    <property type="protein sequence ID" value="RAH47539.1"/>
    <property type="molecule type" value="Genomic_DNA"/>
</dbReference>
<protein>
    <submittedName>
        <fullName evidence="1">Uncharacterized protein</fullName>
    </submittedName>
</protein>
<gene>
    <name evidence="1" type="ORF">BO95DRAFT_409821</name>
</gene>
<sequence length="561" mass="63390">MNETETKTDLVSSTLSLISSADLTPTEHWLLKRFICHAVDPEYAAQYVARRIEAHAPNDVEGVLRDLKSEWKQVVQTFSQRVDVPLGLEGLVRRRDSDQCCLGGSMVDPSARGVSRAEPAWIIPPNIFHDGQLVPEGSLCPLLDAYLTPAKVSQLQTKLSDMSHERALENLWLLSPGAHSAFRAGHIQVVASTSAGEWTDQAELQLKDGNSAKYYVASTHPKDYKDFPLSDGTTFAGFQHFKIDTVDPATYCLPSPTLFRTHYRIASALQLFHVEDLIAAGWPRPSTFACGKSTLQILRRCWHLVPKAVRVRAYQLLSHLGEYLYPLETGTVVKRLPVGLYMKIVGRSQQNEGMALRLVEQHTSIPAPLCIDEYHDGENRILIMTTVQGQTLHNVFHRMSYPERRQLSVDLKTVVDQIRTVPNQTSFRFANTLGGAICDQRAGILGPFNEESDFSSQLLPEYTPTETREAAALVLSRPHRSFFTHSDLHWTNLMISGGRLNGVVDWEFAGYYPEYWEFTKAMYGIINHPELEKIHWDAFGDVYKDELEVERRLWHESPFGL</sequence>
<reference evidence="1" key="1">
    <citation type="submission" date="2018-02" db="EMBL/GenBank/DDBJ databases">
        <title>The genomes of Aspergillus section Nigri reveals drivers in fungal speciation.</title>
        <authorList>
            <consortium name="DOE Joint Genome Institute"/>
            <person name="Vesth T.C."/>
            <person name="Nybo J."/>
            <person name="Theobald S."/>
            <person name="Brandl J."/>
            <person name="Frisvad J.C."/>
            <person name="Nielsen K.F."/>
            <person name="Lyhne E.K."/>
            <person name="Kogle M.E."/>
            <person name="Kuo A."/>
            <person name="Riley R."/>
            <person name="Clum A."/>
            <person name="Nolan M."/>
            <person name="Lipzen A."/>
            <person name="Salamov A."/>
            <person name="Henrissat B."/>
            <person name="Wiebenga A."/>
            <person name="De vries R.P."/>
            <person name="Grigoriev I.V."/>
            <person name="Mortensen U.H."/>
            <person name="Andersen M.R."/>
            <person name="Baker S.E."/>
        </authorList>
    </citation>
    <scope>NUCLEOTIDE SEQUENCE</scope>
    <source>
        <strain evidence="1">CBS 621.78</strain>
    </source>
</reference>
<accession>A0ACD1GEJ7</accession>
<organism evidence="1 2">
    <name type="scientific">Aspergillus brunneoviolaceus CBS 621.78</name>
    <dbReference type="NCBI Taxonomy" id="1450534"/>
    <lineage>
        <taxon>Eukaryota</taxon>
        <taxon>Fungi</taxon>
        <taxon>Dikarya</taxon>
        <taxon>Ascomycota</taxon>
        <taxon>Pezizomycotina</taxon>
        <taxon>Eurotiomycetes</taxon>
        <taxon>Eurotiomycetidae</taxon>
        <taxon>Eurotiales</taxon>
        <taxon>Aspergillaceae</taxon>
        <taxon>Aspergillus</taxon>
        <taxon>Aspergillus subgen. Circumdati</taxon>
    </lineage>
</organism>